<evidence type="ECO:0000256" key="6">
    <source>
        <dbReference type="PIRSR" id="PIRSR034515-1"/>
    </source>
</evidence>
<feature type="binding site" evidence="8">
    <location>
        <position position="170"/>
    </location>
    <ligand>
        <name>Ca(2+)</name>
        <dbReference type="ChEBI" id="CHEBI:29108"/>
    </ligand>
</feature>
<evidence type="ECO:0000256" key="1">
    <source>
        <dbReference type="ARBA" id="ARBA00001913"/>
    </source>
</evidence>
<accession>A0A5B3G0Q5</accession>
<dbReference type="PANTHER" id="PTHR37322:SF3">
    <property type="entry name" value="CHONDROITIN SULFATE ABC EXOLYASE"/>
    <property type="match status" value="1"/>
</dbReference>
<dbReference type="PANTHER" id="PTHR37322">
    <property type="match status" value="1"/>
</dbReference>
<dbReference type="InterPro" id="IPR015176">
    <property type="entry name" value="Lyase_N"/>
</dbReference>
<sequence length="1010" mass="112293">MYKLLFLAAASVWSWAAPAQSVREVADARILSFEESAAPFTASEGSSLSVSGDHYKHGAHALRWQWSRAGARVRIESPVGYLSENPNPRETSVSTFVFWVYAPKALDGKLRFEFRKEGRTCAWFDYGLEFTGWRGAWVAFDRDMQGRPEEGMDELVVTAEGVERGELYFDHLILSSFQDVRHHTADFQAPFINAATTSHWLTLLQSWRNPMPALPAAVGEGERRDMATVERRLRELLLEGRKPMAMKTLRKRFDAYGIAENSDGTLRGKPIWFVRYAETYINLGHPDVGKLFNDNGQTLRKYNDFLFQVAVAHDAAADAAERAELERMYVLLTRHLLDQGFAAGSAQGTLHHLGYSMRNFYTAPVIMRDVLRRAGLEHDVQQAMEWFSGVGEVKLPPAEPGMDIDALNTSLVGRLASIVMLPDTPVKAAWLEAFSRWVDNGYKVTEGTGPCFKSDGTVFHHRRHYPAYAVDGFSGGAVNAVWLLSKTQFAVSAESHAVLKRALLEMRFYCNLRSFPLALSGRHPDGRGELVPWHYARLAVAGTPDGRGEIDPELAAAYLRVAKGKDAYTRLFAEKGFAPEPSPAGNRVYGYNASVSHRRADWLVTVAGHSRYLWSAEIYQGANHYGRYLTHGSMQLLADGDPVSAFGSGFRQEGWDWRHIPGTTALKIPMERMKADIRNVDTASGYEEMLLSDEAFAGGVSHRGRDGVFAMELHEHDKYNGSLRARKSWFFFDNRIVCMGSDIENKAEGGVHTTLFQNFLADAADPLVVNGEAVTQFPYRAELAGGAVLRDNLRNAYFVPKGRVVVSKSLQRSLDEETDAPTQNNFATAWIDHGSGSVSGGGYEYMLAVHASDEEAARYARELPYEVLRRDASAHILRDRPSGITGYALFAAGKVGEGLLESVSLPSLVMIGGDGEGLTVSAADPDLRFYEGPSDEVFDADGRRAERSVYSRKWIDNPSGESQLEVVIRGRWQSADDRPECRIEPAGENTALIFTCREGATREVNLIEMK</sequence>
<dbReference type="Pfam" id="PF09093">
    <property type="entry name" value="Lyase_catalyt"/>
    <property type="match status" value="1"/>
</dbReference>
<feature type="domain" description="Lyase N-terminal" evidence="11">
    <location>
        <begin position="28"/>
        <end position="191"/>
    </location>
</feature>
<feature type="domain" description="Polysaccharide lyase family 8 central" evidence="10">
    <location>
        <begin position="586"/>
        <end position="851"/>
    </location>
</feature>
<dbReference type="InterPro" id="IPR039174">
    <property type="entry name" value="Chondroitin_ABC_lyase"/>
</dbReference>
<keyword evidence="8" id="KW-0479">Metal-binding</keyword>
<comment type="subunit">
    <text evidence="3">Monomer.</text>
</comment>
<feature type="site" description="Important for catalytic activity against all substrates" evidence="7">
    <location>
        <position position="181"/>
    </location>
</feature>
<feature type="domain" description="Lyase catalytic" evidence="12">
    <location>
        <begin position="214"/>
        <end position="565"/>
    </location>
</feature>
<dbReference type="GO" id="GO:0005975">
    <property type="term" value="P:carbohydrate metabolic process"/>
    <property type="evidence" value="ECO:0007669"/>
    <property type="project" value="InterPro"/>
</dbReference>
<dbReference type="Proteomes" id="UP000323567">
    <property type="component" value="Unassembled WGS sequence"/>
</dbReference>
<comment type="similarity">
    <text evidence="2">Belongs to the polysaccharide lyase 8 family.</text>
</comment>
<dbReference type="SUPFAM" id="SSF74650">
    <property type="entry name" value="Galactose mutarotase-like"/>
    <property type="match status" value="1"/>
</dbReference>
<feature type="binding site" evidence="8">
    <location>
        <position position="34"/>
    </location>
    <ligand>
        <name>Ca(2+)</name>
        <dbReference type="ChEBI" id="CHEBI:29108"/>
    </ligand>
</feature>
<feature type="binding site" evidence="8">
    <location>
        <position position="32"/>
    </location>
    <ligand>
        <name>Ca(2+)</name>
        <dbReference type="ChEBI" id="CHEBI:29108"/>
    </ligand>
</feature>
<keyword evidence="4 8" id="KW-0106">Calcium</keyword>
<comment type="cofactor">
    <cofactor evidence="1">
        <name>Ca(2+)</name>
        <dbReference type="ChEBI" id="CHEBI:29108"/>
    </cofactor>
</comment>
<evidence type="ECO:0000259" key="11">
    <source>
        <dbReference type="Pfam" id="PF09092"/>
    </source>
</evidence>
<dbReference type="GO" id="GO:0042597">
    <property type="term" value="C:periplasmic space"/>
    <property type="evidence" value="ECO:0007669"/>
    <property type="project" value="TreeGrafter"/>
</dbReference>
<dbReference type="Gene3D" id="1.50.10.100">
    <property type="entry name" value="Chondroitin AC/alginate lyase"/>
    <property type="match status" value="1"/>
</dbReference>
<keyword evidence="5 13" id="KW-0456">Lyase</keyword>
<dbReference type="Pfam" id="PF02278">
    <property type="entry name" value="Lyase_8"/>
    <property type="match status" value="1"/>
</dbReference>
<proteinExistence type="inferred from homology"/>
<dbReference type="Gene3D" id="2.60.220.10">
    <property type="entry name" value="Polysaccharide lyase family 8-like, C-terminal"/>
    <property type="match status" value="1"/>
</dbReference>
<dbReference type="Gene3D" id="2.70.98.10">
    <property type="match status" value="1"/>
</dbReference>
<feature type="chain" id="PRO_5022856778" evidence="9">
    <location>
        <begin position="20"/>
        <end position="1010"/>
    </location>
</feature>
<evidence type="ECO:0000256" key="5">
    <source>
        <dbReference type="ARBA" id="ARBA00023239"/>
    </source>
</evidence>
<dbReference type="SUPFAM" id="SSF49785">
    <property type="entry name" value="Galactose-binding domain-like"/>
    <property type="match status" value="1"/>
</dbReference>
<evidence type="ECO:0000256" key="3">
    <source>
        <dbReference type="ARBA" id="ARBA00011245"/>
    </source>
</evidence>
<dbReference type="SUPFAM" id="SSF49863">
    <property type="entry name" value="Hyaluronate lyase-like, C-terminal domain"/>
    <property type="match status" value="1"/>
</dbReference>
<reference evidence="13 14" key="1">
    <citation type="journal article" date="2019" name="Nat. Med.">
        <title>A library of human gut bacterial isolates paired with longitudinal multiomics data enables mechanistic microbiome research.</title>
        <authorList>
            <person name="Poyet M."/>
            <person name="Groussin M."/>
            <person name="Gibbons S.M."/>
            <person name="Avila-Pacheco J."/>
            <person name="Jiang X."/>
            <person name="Kearney S.M."/>
            <person name="Perrotta A.R."/>
            <person name="Berdy B."/>
            <person name="Zhao S."/>
            <person name="Lieberman T.D."/>
            <person name="Swanson P.K."/>
            <person name="Smith M."/>
            <person name="Roesemann S."/>
            <person name="Alexander J.E."/>
            <person name="Rich S.A."/>
            <person name="Livny J."/>
            <person name="Vlamakis H."/>
            <person name="Clish C."/>
            <person name="Bullock K."/>
            <person name="Deik A."/>
            <person name="Scott J."/>
            <person name="Pierce K.A."/>
            <person name="Xavier R.J."/>
            <person name="Alm E.J."/>
        </authorList>
    </citation>
    <scope>NUCLEOTIDE SEQUENCE [LARGE SCALE GENOMIC DNA]</scope>
    <source>
        <strain evidence="13 14">BIOML-A2</strain>
    </source>
</reference>
<evidence type="ECO:0000256" key="7">
    <source>
        <dbReference type="PIRSR" id="PIRSR034515-2"/>
    </source>
</evidence>
<evidence type="ECO:0000313" key="14">
    <source>
        <dbReference type="Proteomes" id="UP000323567"/>
    </source>
</evidence>
<dbReference type="Pfam" id="PF09092">
    <property type="entry name" value="Lyase_N"/>
    <property type="match status" value="1"/>
</dbReference>
<feature type="active site" description="Proton acceptor" evidence="6">
    <location>
        <position position="352"/>
    </location>
</feature>
<evidence type="ECO:0000256" key="4">
    <source>
        <dbReference type="ARBA" id="ARBA00022837"/>
    </source>
</evidence>
<dbReference type="PIRSF" id="PIRSF034515">
    <property type="entry name" value="Chondroitinase"/>
    <property type="match status" value="1"/>
</dbReference>
<feature type="site" description="Important for catalytic activity against dermatan sulfate substrate" evidence="7">
    <location>
        <position position="351"/>
    </location>
</feature>
<feature type="signal peptide" evidence="9">
    <location>
        <begin position="1"/>
        <end position="19"/>
    </location>
</feature>
<evidence type="ECO:0000259" key="12">
    <source>
        <dbReference type="Pfam" id="PF09093"/>
    </source>
</evidence>
<dbReference type="EMBL" id="VVXK01000022">
    <property type="protein sequence ID" value="KAA2366991.1"/>
    <property type="molecule type" value="Genomic_DNA"/>
</dbReference>
<dbReference type="AlphaFoldDB" id="A0A5B3G0Q5"/>
<dbReference type="GO" id="GO:0030246">
    <property type="term" value="F:carbohydrate binding"/>
    <property type="evidence" value="ECO:0007669"/>
    <property type="project" value="InterPro"/>
</dbReference>
<dbReference type="InterPro" id="IPR015177">
    <property type="entry name" value="Lyase_catalyt"/>
</dbReference>
<dbReference type="InterPro" id="IPR011013">
    <property type="entry name" value="Gal_mutarotase_sf_dom"/>
</dbReference>
<dbReference type="InterPro" id="IPR011071">
    <property type="entry name" value="Lyase_8-like_C"/>
</dbReference>
<gene>
    <name evidence="13" type="ORF">F2Y13_12625</name>
</gene>
<comment type="caution">
    <text evidence="13">The sequence shown here is derived from an EMBL/GenBank/DDBJ whole genome shotgun (WGS) entry which is preliminary data.</text>
</comment>
<organism evidence="13 14">
    <name type="scientific">Alistipes shahii</name>
    <dbReference type="NCBI Taxonomy" id="328814"/>
    <lineage>
        <taxon>Bacteria</taxon>
        <taxon>Pseudomonadati</taxon>
        <taxon>Bacteroidota</taxon>
        <taxon>Bacteroidia</taxon>
        <taxon>Bacteroidales</taxon>
        <taxon>Rikenellaceae</taxon>
        <taxon>Alistipes</taxon>
    </lineage>
</organism>
<name>A0A5B3G0Q5_9BACT</name>
<dbReference type="GO" id="GO:0006027">
    <property type="term" value="P:glycosaminoglycan catabolic process"/>
    <property type="evidence" value="ECO:0007669"/>
    <property type="project" value="InterPro"/>
</dbReference>
<keyword evidence="9" id="KW-0732">Signal</keyword>
<evidence type="ECO:0000256" key="8">
    <source>
        <dbReference type="PIRSR" id="PIRSR034515-3"/>
    </source>
</evidence>
<feature type="site" description="Important for catalytic activity against all substrates" evidence="7">
    <location>
        <position position="617"/>
    </location>
</feature>
<feature type="active site" description="Proton donor" evidence="6">
    <location>
        <position position="468"/>
    </location>
</feature>
<dbReference type="GO" id="GO:0005576">
    <property type="term" value="C:extracellular region"/>
    <property type="evidence" value="ECO:0007669"/>
    <property type="project" value="InterPro"/>
</dbReference>
<evidence type="ECO:0000313" key="13">
    <source>
        <dbReference type="EMBL" id="KAA2366991.1"/>
    </source>
</evidence>
<dbReference type="SUPFAM" id="SSF48230">
    <property type="entry name" value="Chondroitin AC/alginate lyase"/>
    <property type="match status" value="1"/>
</dbReference>
<dbReference type="GO" id="GO:0046872">
    <property type="term" value="F:metal ion binding"/>
    <property type="evidence" value="ECO:0007669"/>
    <property type="project" value="UniProtKB-KW"/>
</dbReference>
<dbReference type="GO" id="GO:0034000">
    <property type="term" value="F:chondroitin-sulfate-ABC endolyase activity"/>
    <property type="evidence" value="ECO:0007669"/>
    <property type="project" value="InterPro"/>
</dbReference>
<dbReference type="RefSeq" id="WP_149887710.1">
    <property type="nucleotide sequence ID" value="NZ_VVXK01000022.1"/>
</dbReference>
<protein>
    <submittedName>
        <fullName evidence="13">Sugar lyase</fullName>
    </submittedName>
</protein>
<feature type="active site" description="Proton donor" evidence="6">
    <location>
        <position position="461"/>
    </location>
</feature>
<evidence type="ECO:0000256" key="9">
    <source>
        <dbReference type="SAM" id="SignalP"/>
    </source>
</evidence>
<feature type="binding site" evidence="8">
    <location>
        <position position="60"/>
    </location>
    <ligand>
        <name>Ca(2+)</name>
        <dbReference type="ChEBI" id="CHEBI:29108"/>
    </ligand>
</feature>
<evidence type="ECO:0000256" key="2">
    <source>
        <dbReference type="ARBA" id="ARBA00006699"/>
    </source>
</evidence>
<dbReference type="InterPro" id="IPR008929">
    <property type="entry name" value="Chondroitin_lyas"/>
</dbReference>
<dbReference type="InterPro" id="IPR024200">
    <property type="entry name" value="Chondroitinase_ABC_I"/>
</dbReference>
<feature type="site" description="Transition state stabilizer" evidence="7">
    <location>
        <position position="522"/>
    </location>
</feature>
<dbReference type="Gene3D" id="2.60.120.430">
    <property type="entry name" value="Galactose-binding lectin"/>
    <property type="match status" value="1"/>
</dbReference>
<dbReference type="InterPro" id="IPR003159">
    <property type="entry name" value="Lyase_8_central_dom"/>
</dbReference>
<dbReference type="InterPro" id="IPR008979">
    <property type="entry name" value="Galactose-bd-like_sf"/>
</dbReference>
<dbReference type="InterPro" id="IPR014718">
    <property type="entry name" value="GH-type_carb-bd"/>
</dbReference>
<evidence type="ECO:0000259" key="10">
    <source>
        <dbReference type="Pfam" id="PF02278"/>
    </source>
</evidence>